<keyword evidence="2" id="KW-0472">Membrane</keyword>
<feature type="transmembrane region" description="Helical" evidence="2">
    <location>
        <begin position="261"/>
        <end position="282"/>
    </location>
</feature>
<reference evidence="3" key="1">
    <citation type="submission" date="2009-07" db="EMBL/GenBank/DDBJ databases">
        <authorList>
            <person name="Weinstock G."/>
            <person name="Sodergren E."/>
            <person name="Clifton S."/>
            <person name="Fulton L."/>
            <person name="Fulton B."/>
            <person name="Courtney L."/>
            <person name="Fronick C."/>
            <person name="Harrison M."/>
            <person name="Strong C."/>
            <person name="Farmer C."/>
            <person name="Delahaunty K."/>
            <person name="Markovic C."/>
            <person name="Hall O."/>
            <person name="Minx P."/>
            <person name="Tomlinson C."/>
            <person name="Mitreva M."/>
            <person name="Nelson J."/>
            <person name="Hou S."/>
            <person name="Wollam A."/>
            <person name="Pepin K.H."/>
            <person name="Johnson M."/>
            <person name="Bhonagiri V."/>
            <person name="Nash W.E."/>
            <person name="Warren W."/>
            <person name="Chinwalla A."/>
            <person name="Mardis E.R."/>
            <person name="Wilson R.K."/>
        </authorList>
    </citation>
    <scope>NUCLEOTIDE SEQUENCE [LARGE SCALE GENOMIC DNA]</scope>
    <source>
        <strain evidence="3">DSM 14469</strain>
    </source>
</reference>
<evidence type="ECO:0000256" key="2">
    <source>
        <dbReference type="SAM" id="Phobius"/>
    </source>
</evidence>
<dbReference type="Pfam" id="PF07907">
    <property type="entry name" value="YibE_F"/>
    <property type="match status" value="1"/>
</dbReference>
<protein>
    <submittedName>
        <fullName evidence="3">YibE/F-like protein</fullName>
    </submittedName>
</protein>
<dbReference type="AlphaFoldDB" id="C6LI91"/>
<comment type="caution">
    <text evidence="3">The sequence shown here is derived from an EMBL/GenBank/DDBJ whole genome shotgun (WGS) entry which is preliminary data.</text>
</comment>
<sequence>MWSNLVKLFSKKKKGISYQLPVVFSLLLIAVLLFLPTGYEDAVIYKGTERCSAEVVSVDDSKIISTGLIKSGEQSCVVRFEGGMFKGQEAEGVNMLTGSLQTDKIFVPGDRVLVVISHKGEEILSVNLIDHYRIDKEAILAGCFVLLLFVFAGVSGIRAILSFVLTVLTIWKILVPAYLNGLNPVLLGLGIILFLTIMIITLVYGFDRRSFAAVSGSFLGILTTCVLGIVFTNAFRIHGAIMSNSESLIYSGYEHLNLTQIFMASIFIGASGAVMDLAVDITSAVQEVVLKKPDISKKEAILSGMTVGRAAMGTMTTTLLLAYSGGSIALLMVFMAQGTPLDNILNYKYISSEILDTLVGSFGLVTVAPFTALTSGLVLAGRKEKGKETTETAETQIETQTEKQTEIQSEIQSEI</sequence>
<keyword evidence="2" id="KW-1133">Transmembrane helix</keyword>
<dbReference type="OrthoDB" id="5753718at2"/>
<name>C6LI91_9FIRM</name>
<dbReference type="STRING" id="168384.SAMN05660368_02648"/>
<dbReference type="PANTHER" id="PTHR41771">
    <property type="entry name" value="MEMBRANE PROTEIN-RELATED"/>
    <property type="match status" value="1"/>
</dbReference>
<feature type="transmembrane region" description="Helical" evidence="2">
    <location>
        <begin position="138"/>
        <end position="154"/>
    </location>
</feature>
<feature type="region of interest" description="Disordered" evidence="1">
    <location>
        <begin position="384"/>
        <end position="415"/>
    </location>
</feature>
<feature type="transmembrane region" description="Helical" evidence="2">
    <location>
        <begin position="358"/>
        <end position="380"/>
    </location>
</feature>
<dbReference type="InterPro" id="IPR012507">
    <property type="entry name" value="YibE_F"/>
</dbReference>
<feature type="compositionally biased region" description="Low complexity" evidence="1">
    <location>
        <begin position="406"/>
        <end position="415"/>
    </location>
</feature>
<evidence type="ECO:0000256" key="1">
    <source>
        <dbReference type="SAM" id="MobiDB-lite"/>
    </source>
</evidence>
<gene>
    <name evidence="3" type="ORF">BRYFOR_08362</name>
</gene>
<feature type="transmembrane region" description="Helical" evidence="2">
    <location>
        <begin position="20"/>
        <end position="39"/>
    </location>
</feature>
<organism evidence="3 4">
    <name type="scientific">Marvinbryantia formatexigens DSM 14469</name>
    <dbReference type="NCBI Taxonomy" id="478749"/>
    <lineage>
        <taxon>Bacteria</taxon>
        <taxon>Bacillati</taxon>
        <taxon>Bacillota</taxon>
        <taxon>Clostridia</taxon>
        <taxon>Lachnospirales</taxon>
        <taxon>Lachnospiraceae</taxon>
        <taxon>Marvinbryantia</taxon>
    </lineage>
</organism>
<evidence type="ECO:0000313" key="3">
    <source>
        <dbReference type="EMBL" id="EET59746.1"/>
    </source>
</evidence>
<keyword evidence="2" id="KW-0812">Transmembrane</keyword>
<dbReference type="EMBL" id="ACCL02000016">
    <property type="protein sequence ID" value="EET59746.1"/>
    <property type="molecule type" value="Genomic_DNA"/>
</dbReference>
<keyword evidence="4" id="KW-1185">Reference proteome</keyword>
<dbReference type="eggNOG" id="COG5438">
    <property type="taxonomic scope" value="Bacteria"/>
</dbReference>
<dbReference type="PANTHER" id="PTHR41771:SF1">
    <property type="entry name" value="MEMBRANE PROTEIN"/>
    <property type="match status" value="1"/>
</dbReference>
<dbReference type="Proteomes" id="UP000005561">
    <property type="component" value="Unassembled WGS sequence"/>
</dbReference>
<feature type="transmembrane region" description="Helical" evidence="2">
    <location>
        <begin position="319"/>
        <end position="338"/>
    </location>
</feature>
<accession>C6LI91</accession>
<proteinExistence type="predicted"/>
<feature type="transmembrane region" description="Helical" evidence="2">
    <location>
        <begin position="185"/>
        <end position="206"/>
    </location>
</feature>
<feature type="transmembrane region" description="Helical" evidence="2">
    <location>
        <begin position="218"/>
        <end position="241"/>
    </location>
</feature>
<evidence type="ECO:0000313" key="4">
    <source>
        <dbReference type="Proteomes" id="UP000005561"/>
    </source>
</evidence>